<evidence type="ECO:0000313" key="2">
    <source>
        <dbReference type="EMBL" id="PUW01558.1"/>
    </source>
</evidence>
<keyword evidence="1" id="KW-1133">Transmembrane helix</keyword>
<feature type="transmembrane region" description="Helical" evidence="1">
    <location>
        <begin position="72"/>
        <end position="90"/>
    </location>
</feature>
<evidence type="ECO:0000313" key="3">
    <source>
        <dbReference type="Proteomes" id="UP000244856"/>
    </source>
</evidence>
<dbReference type="RefSeq" id="WP_085107953.1">
    <property type="nucleotide sequence ID" value="NZ_NCTU01000023.1"/>
</dbReference>
<protein>
    <submittedName>
        <fullName evidence="2">Uncharacterized protein</fullName>
    </submittedName>
</protein>
<reference evidence="2 3" key="1">
    <citation type="submission" date="2017-04" db="EMBL/GenBank/DDBJ databases">
        <title>Cronobacter sakazakii, ST83 Lineage Isolates.</title>
        <authorList>
            <person name="Chase H."/>
            <person name="Tall B."/>
            <person name="Gopinath G."/>
            <person name="Lehner A."/>
        </authorList>
    </citation>
    <scope>NUCLEOTIDE SEQUENCE [LARGE SCALE GENOMIC DNA]</scope>
    <source>
        <strain evidence="2 3">MOD1_Comp15</strain>
    </source>
</reference>
<dbReference type="EMBL" id="NCTU01000023">
    <property type="protein sequence ID" value="PUW01558.1"/>
    <property type="molecule type" value="Genomic_DNA"/>
</dbReference>
<feature type="transmembrane region" description="Helical" evidence="1">
    <location>
        <begin position="34"/>
        <end position="52"/>
    </location>
</feature>
<accession>A0AA45BYD5</accession>
<proteinExistence type="predicted"/>
<evidence type="ECO:0000256" key="1">
    <source>
        <dbReference type="SAM" id="Phobius"/>
    </source>
</evidence>
<keyword evidence="1" id="KW-0812">Transmembrane</keyword>
<dbReference type="AlphaFoldDB" id="A0AA45BYD5"/>
<name>A0AA45BYD5_CROSK</name>
<keyword evidence="1" id="KW-0472">Membrane</keyword>
<gene>
    <name evidence="2" type="ORF">B7T07_20965</name>
</gene>
<sequence>MASIVLLVIVVAGLAVFPYRKILNFLDKHLNVRVFFTGILLTAFGLFFKNVLPNQPVAKGADAIISQNSSVVLGIALIVGLACIVASFFLRQPGKG</sequence>
<organism evidence="2 3">
    <name type="scientific">Cronobacter sakazakii</name>
    <name type="common">Enterobacter sakazakii</name>
    <dbReference type="NCBI Taxonomy" id="28141"/>
    <lineage>
        <taxon>Bacteria</taxon>
        <taxon>Pseudomonadati</taxon>
        <taxon>Pseudomonadota</taxon>
        <taxon>Gammaproteobacteria</taxon>
        <taxon>Enterobacterales</taxon>
        <taxon>Enterobacteriaceae</taxon>
        <taxon>Cronobacter</taxon>
    </lineage>
</organism>
<comment type="caution">
    <text evidence="2">The sequence shown here is derived from an EMBL/GenBank/DDBJ whole genome shotgun (WGS) entry which is preliminary data.</text>
</comment>
<dbReference type="Proteomes" id="UP000244856">
    <property type="component" value="Unassembled WGS sequence"/>
</dbReference>